<keyword evidence="2" id="KW-1185">Reference proteome</keyword>
<reference evidence="1" key="1">
    <citation type="submission" date="2018-11" db="EMBL/GenBank/DDBJ databases">
        <authorList>
            <person name="Grassa J C."/>
        </authorList>
    </citation>
    <scope>NUCLEOTIDE SEQUENCE [LARGE SCALE GENOMIC DNA]</scope>
</reference>
<dbReference type="AlphaFoldDB" id="A0A803QZT0"/>
<proteinExistence type="predicted"/>
<reference evidence="1" key="2">
    <citation type="submission" date="2021-03" db="UniProtKB">
        <authorList>
            <consortium name="EnsemblPlants"/>
        </authorList>
    </citation>
    <scope>IDENTIFICATION</scope>
</reference>
<dbReference type="EMBL" id="UZAU01000279">
    <property type="status" value="NOT_ANNOTATED_CDS"/>
    <property type="molecule type" value="Genomic_DNA"/>
</dbReference>
<organism evidence="1 2">
    <name type="scientific">Cannabis sativa</name>
    <name type="common">Hemp</name>
    <name type="synonym">Marijuana</name>
    <dbReference type="NCBI Taxonomy" id="3483"/>
    <lineage>
        <taxon>Eukaryota</taxon>
        <taxon>Viridiplantae</taxon>
        <taxon>Streptophyta</taxon>
        <taxon>Embryophyta</taxon>
        <taxon>Tracheophyta</taxon>
        <taxon>Spermatophyta</taxon>
        <taxon>Magnoliopsida</taxon>
        <taxon>eudicotyledons</taxon>
        <taxon>Gunneridae</taxon>
        <taxon>Pentapetalae</taxon>
        <taxon>rosids</taxon>
        <taxon>fabids</taxon>
        <taxon>Rosales</taxon>
        <taxon>Cannabaceae</taxon>
        <taxon>Cannabis</taxon>
    </lineage>
</organism>
<dbReference type="EnsemblPlants" id="novel_model_3361_5bd9a17a">
    <property type="protein sequence ID" value="cds.novel_model_3361_5bd9a17a"/>
    <property type="gene ID" value="novel_gene_1780_5bd9a17a"/>
</dbReference>
<protein>
    <submittedName>
        <fullName evidence="1">Uncharacterized protein</fullName>
    </submittedName>
</protein>
<dbReference type="Proteomes" id="UP000596661">
    <property type="component" value="Chromosome 3"/>
</dbReference>
<sequence length="112" mass="13148">MQATRHSSPIQTTVLDRRIKSPNRVMMTAHHLTIRIGHHPKIRRNLTTVVVASRNRPGTARLHKVTPHLIQLLLRRGLPPFIPPTHTVFPRSRLRKVQRRRCVSQFLFRLQH</sequence>
<dbReference type="Gramene" id="novel_model_3361_5bd9a17a">
    <property type="protein sequence ID" value="cds.novel_model_3361_5bd9a17a"/>
    <property type="gene ID" value="novel_gene_1780_5bd9a17a"/>
</dbReference>
<evidence type="ECO:0000313" key="2">
    <source>
        <dbReference type="Proteomes" id="UP000596661"/>
    </source>
</evidence>
<accession>A0A803QZT0</accession>
<evidence type="ECO:0000313" key="1">
    <source>
        <dbReference type="EnsemblPlants" id="cds.novel_model_3361_5bd9a17a"/>
    </source>
</evidence>
<name>A0A803QZT0_CANSA</name>